<gene>
    <name evidence="1" type="ORF">QJS04_geneDACA017929</name>
</gene>
<dbReference type="AlphaFoldDB" id="A0AAV9BWF4"/>
<accession>A0AAV9BWF4</accession>
<comment type="caution">
    <text evidence="1">The sequence shown here is derived from an EMBL/GenBank/DDBJ whole genome shotgun (WGS) entry which is preliminary data.</text>
</comment>
<evidence type="ECO:0000313" key="1">
    <source>
        <dbReference type="EMBL" id="KAK1280576.1"/>
    </source>
</evidence>
<reference evidence="1" key="1">
    <citation type="journal article" date="2023" name="Nat. Commun.">
        <title>Diploid and tetraploid genomes of Acorus and the evolution of monocots.</title>
        <authorList>
            <person name="Ma L."/>
            <person name="Liu K.W."/>
            <person name="Li Z."/>
            <person name="Hsiao Y.Y."/>
            <person name="Qi Y."/>
            <person name="Fu T."/>
            <person name="Tang G.D."/>
            <person name="Zhang D."/>
            <person name="Sun W.H."/>
            <person name="Liu D.K."/>
            <person name="Li Y."/>
            <person name="Chen G.Z."/>
            <person name="Liu X.D."/>
            <person name="Liao X.Y."/>
            <person name="Jiang Y.T."/>
            <person name="Yu X."/>
            <person name="Hao Y."/>
            <person name="Huang J."/>
            <person name="Zhao X.W."/>
            <person name="Ke S."/>
            <person name="Chen Y.Y."/>
            <person name="Wu W.L."/>
            <person name="Hsu J.L."/>
            <person name="Lin Y.F."/>
            <person name="Huang M.D."/>
            <person name="Li C.Y."/>
            <person name="Huang L."/>
            <person name="Wang Z.W."/>
            <person name="Zhao X."/>
            <person name="Zhong W.Y."/>
            <person name="Peng D.H."/>
            <person name="Ahmad S."/>
            <person name="Lan S."/>
            <person name="Zhang J.S."/>
            <person name="Tsai W.C."/>
            <person name="Van de Peer Y."/>
            <person name="Liu Z.J."/>
        </authorList>
    </citation>
    <scope>NUCLEOTIDE SEQUENCE</scope>
    <source>
        <strain evidence="1">SCP</strain>
    </source>
</reference>
<protein>
    <submittedName>
        <fullName evidence="1">Uncharacterized protein</fullName>
    </submittedName>
</protein>
<sequence>MYQIHGLGLMEEYVFDSRGLCLRFMGEYVIMGMSRIHWYVLDSWEVYLRWIHGYVSDLLTGKS</sequence>
<dbReference type="EMBL" id="JAUJYN010000001">
    <property type="protein sequence ID" value="KAK1280576.1"/>
    <property type="molecule type" value="Genomic_DNA"/>
</dbReference>
<name>A0AAV9BWF4_ACOGR</name>
<organism evidence="1 2">
    <name type="scientific">Acorus gramineus</name>
    <name type="common">Dwarf sweet flag</name>
    <dbReference type="NCBI Taxonomy" id="55184"/>
    <lineage>
        <taxon>Eukaryota</taxon>
        <taxon>Viridiplantae</taxon>
        <taxon>Streptophyta</taxon>
        <taxon>Embryophyta</taxon>
        <taxon>Tracheophyta</taxon>
        <taxon>Spermatophyta</taxon>
        <taxon>Magnoliopsida</taxon>
        <taxon>Liliopsida</taxon>
        <taxon>Acoraceae</taxon>
        <taxon>Acorus</taxon>
    </lineage>
</organism>
<dbReference type="Proteomes" id="UP001179952">
    <property type="component" value="Unassembled WGS sequence"/>
</dbReference>
<proteinExistence type="predicted"/>
<evidence type="ECO:0000313" key="2">
    <source>
        <dbReference type="Proteomes" id="UP001179952"/>
    </source>
</evidence>
<reference evidence="1" key="2">
    <citation type="submission" date="2023-06" db="EMBL/GenBank/DDBJ databases">
        <authorList>
            <person name="Ma L."/>
            <person name="Liu K.-W."/>
            <person name="Li Z."/>
            <person name="Hsiao Y.-Y."/>
            <person name="Qi Y."/>
            <person name="Fu T."/>
            <person name="Tang G."/>
            <person name="Zhang D."/>
            <person name="Sun W.-H."/>
            <person name="Liu D.-K."/>
            <person name="Li Y."/>
            <person name="Chen G.-Z."/>
            <person name="Liu X.-D."/>
            <person name="Liao X.-Y."/>
            <person name="Jiang Y.-T."/>
            <person name="Yu X."/>
            <person name="Hao Y."/>
            <person name="Huang J."/>
            <person name="Zhao X.-W."/>
            <person name="Ke S."/>
            <person name="Chen Y.-Y."/>
            <person name="Wu W.-L."/>
            <person name="Hsu J.-L."/>
            <person name="Lin Y.-F."/>
            <person name="Huang M.-D."/>
            <person name="Li C.-Y."/>
            <person name="Huang L."/>
            <person name="Wang Z.-W."/>
            <person name="Zhao X."/>
            <person name="Zhong W.-Y."/>
            <person name="Peng D.-H."/>
            <person name="Ahmad S."/>
            <person name="Lan S."/>
            <person name="Zhang J.-S."/>
            <person name="Tsai W.-C."/>
            <person name="Van De Peer Y."/>
            <person name="Liu Z.-J."/>
        </authorList>
    </citation>
    <scope>NUCLEOTIDE SEQUENCE</scope>
    <source>
        <strain evidence="1">SCP</strain>
        <tissue evidence="1">Leaves</tissue>
    </source>
</reference>
<keyword evidence="2" id="KW-1185">Reference proteome</keyword>